<dbReference type="EMBL" id="SPHZ02000005">
    <property type="protein sequence ID" value="KAF0920156.1"/>
    <property type="molecule type" value="Genomic_DNA"/>
</dbReference>
<dbReference type="Proteomes" id="UP000479710">
    <property type="component" value="Unassembled WGS sequence"/>
</dbReference>
<keyword evidence="3" id="KW-1185">Reference proteome</keyword>
<dbReference type="AlphaFoldDB" id="A0A6G1E6H0"/>
<comment type="caution">
    <text evidence="2">The sequence shown here is derived from an EMBL/GenBank/DDBJ whole genome shotgun (WGS) entry which is preliminary data.</text>
</comment>
<reference evidence="2 3" key="1">
    <citation type="submission" date="2019-11" db="EMBL/GenBank/DDBJ databases">
        <title>Whole genome sequence of Oryza granulata.</title>
        <authorList>
            <person name="Li W."/>
        </authorList>
    </citation>
    <scope>NUCLEOTIDE SEQUENCE [LARGE SCALE GENOMIC DNA]</scope>
    <source>
        <strain evidence="3">cv. Menghai</strain>
        <tissue evidence="2">Leaf</tissue>
    </source>
</reference>
<feature type="transmembrane region" description="Helical" evidence="1">
    <location>
        <begin position="14"/>
        <end position="36"/>
    </location>
</feature>
<proteinExistence type="predicted"/>
<gene>
    <name evidence="2" type="ORF">E2562_033458</name>
</gene>
<evidence type="ECO:0000313" key="2">
    <source>
        <dbReference type="EMBL" id="KAF0920156.1"/>
    </source>
</evidence>
<organism evidence="2 3">
    <name type="scientific">Oryza meyeriana var. granulata</name>
    <dbReference type="NCBI Taxonomy" id="110450"/>
    <lineage>
        <taxon>Eukaryota</taxon>
        <taxon>Viridiplantae</taxon>
        <taxon>Streptophyta</taxon>
        <taxon>Embryophyta</taxon>
        <taxon>Tracheophyta</taxon>
        <taxon>Spermatophyta</taxon>
        <taxon>Magnoliopsida</taxon>
        <taxon>Liliopsida</taxon>
        <taxon>Poales</taxon>
        <taxon>Poaceae</taxon>
        <taxon>BOP clade</taxon>
        <taxon>Oryzoideae</taxon>
        <taxon>Oryzeae</taxon>
        <taxon>Oryzinae</taxon>
        <taxon>Oryza</taxon>
        <taxon>Oryza meyeriana</taxon>
    </lineage>
</organism>
<evidence type="ECO:0000256" key="1">
    <source>
        <dbReference type="SAM" id="Phobius"/>
    </source>
</evidence>
<keyword evidence="1" id="KW-0472">Membrane</keyword>
<sequence length="60" mass="6539">MACEYVQVHLYSGVIVFAASSPACLVGVPAIVARALPARYNDESKSRQHGDVYFKNVLLL</sequence>
<accession>A0A6G1E6H0</accession>
<name>A0A6G1E6H0_9ORYZ</name>
<protein>
    <submittedName>
        <fullName evidence="2">Uncharacterized protein</fullName>
    </submittedName>
</protein>
<keyword evidence="1" id="KW-0812">Transmembrane</keyword>
<evidence type="ECO:0000313" key="3">
    <source>
        <dbReference type="Proteomes" id="UP000479710"/>
    </source>
</evidence>
<keyword evidence="1" id="KW-1133">Transmembrane helix</keyword>